<evidence type="ECO:0000313" key="4">
    <source>
        <dbReference type="EMBL" id="MBV7378657.1"/>
    </source>
</evidence>
<accession>A0ABS6T0B6</accession>
<dbReference type="EMBL" id="JAHUZE010000002">
    <property type="protein sequence ID" value="MBV7378657.1"/>
    <property type="molecule type" value="Genomic_DNA"/>
</dbReference>
<dbReference type="InterPro" id="IPR000182">
    <property type="entry name" value="GNAT_dom"/>
</dbReference>
<reference evidence="4 5" key="1">
    <citation type="submission" date="2021-05" db="EMBL/GenBank/DDBJ databases">
        <title>Culturable bacteria isolated from Daya Bay.</title>
        <authorList>
            <person name="Zheng W."/>
            <person name="Yu S."/>
            <person name="Huang Y."/>
        </authorList>
    </citation>
    <scope>NUCLEOTIDE SEQUENCE [LARGE SCALE GENOMIC DNA]</scope>
    <source>
        <strain evidence="4 5">DP4N28-5</strain>
    </source>
</reference>
<dbReference type="PANTHER" id="PTHR43877">
    <property type="entry name" value="AMINOALKYLPHOSPHONATE N-ACETYLTRANSFERASE-RELATED-RELATED"/>
    <property type="match status" value="1"/>
</dbReference>
<proteinExistence type="predicted"/>
<keyword evidence="1" id="KW-0808">Transferase</keyword>
<dbReference type="InterPro" id="IPR050832">
    <property type="entry name" value="Bact_Acetyltransf"/>
</dbReference>
<protein>
    <submittedName>
        <fullName evidence="4">GNAT family N-acetyltransferase</fullName>
    </submittedName>
</protein>
<evidence type="ECO:0000256" key="2">
    <source>
        <dbReference type="ARBA" id="ARBA00023315"/>
    </source>
</evidence>
<dbReference type="Pfam" id="PF13508">
    <property type="entry name" value="Acetyltransf_7"/>
    <property type="match status" value="1"/>
</dbReference>
<dbReference type="PANTHER" id="PTHR43877:SF1">
    <property type="entry name" value="ACETYLTRANSFERASE"/>
    <property type="match status" value="1"/>
</dbReference>
<comment type="caution">
    <text evidence="4">The sequence shown here is derived from an EMBL/GenBank/DDBJ whole genome shotgun (WGS) entry which is preliminary data.</text>
</comment>
<name>A0ABS6T0B6_9RHOB</name>
<keyword evidence="5" id="KW-1185">Reference proteome</keyword>
<organism evidence="4 5">
    <name type="scientific">Maritimibacter dapengensis</name>
    <dbReference type="NCBI Taxonomy" id="2836868"/>
    <lineage>
        <taxon>Bacteria</taxon>
        <taxon>Pseudomonadati</taxon>
        <taxon>Pseudomonadota</taxon>
        <taxon>Alphaproteobacteria</taxon>
        <taxon>Rhodobacterales</taxon>
        <taxon>Roseobacteraceae</taxon>
        <taxon>Maritimibacter</taxon>
    </lineage>
</organism>
<dbReference type="PROSITE" id="PS51186">
    <property type="entry name" value="GNAT"/>
    <property type="match status" value="1"/>
</dbReference>
<evidence type="ECO:0000313" key="5">
    <source>
        <dbReference type="Proteomes" id="UP000756530"/>
    </source>
</evidence>
<feature type="domain" description="N-acetyltransferase" evidence="3">
    <location>
        <begin position="18"/>
        <end position="182"/>
    </location>
</feature>
<dbReference type="CDD" id="cd04301">
    <property type="entry name" value="NAT_SF"/>
    <property type="match status" value="1"/>
</dbReference>
<dbReference type="Proteomes" id="UP000756530">
    <property type="component" value="Unassembled WGS sequence"/>
</dbReference>
<evidence type="ECO:0000256" key="1">
    <source>
        <dbReference type="ARBA" id="ARBA00022679"/>
    </source>
</evidence>
<sequence length="182" mass="19546">MIERTHPARAGVRRPPPFHLRRAEAADAERLTTLLSRSYGALLQPDYHPNLLREALPVIGTARPALLSAPGYFVAEAGDGRLIAAGGWTWQGPAGGAAPLDWGHVRHVAADPDHVGQGIGRLLLETIVDHAEHAGVRVLSCLSTLTARGFYSRMGFVALGEVDLDLAPGLRFPAVEMRRALT</sequence>
<dbReference type="RefSeq" id="WP_218391845.1">
    <property type="nucleotide sequence ID" value="NZ_JAHUZE010000002.1"/>
</dbReference>
<gene>
    <name evidence="4" type="ORF">KJP28_06935</name>
</gene>
<keyword evidence="2" id="KW-0012">Acyltransferase</keyword>
<evidence type="ECO:0000259" key="3">
    <source>
        <dbReference type="PROSITE" id="PS51186"/>
    </source>
</evidence>